<reference evidence="7" key="2">
    <citation type="journal article" date="2021" name="PeerJ">
        <title>Extensive microbial diversity within the chicken gut microbiome revealed by metagenomics and culture.</title>
        <authorList>
            <person name="Gilroy R."/>
            <person name="Ravi A."/>
            <person name="Getino M."/>
            <person name="Pursley I."/>
            <person name="Horton D.L."/>
            <person name="Alikhan N.F."/>
            <person name="Baker D."/>
            <person name="Gharbi K."/>
            <person name="Hall N."/>
            <person name="Watson M."/>
            <person name="Adriaenssens E.M."/>
            <person name="Foster-Nyarko E."/>
            <person name="Jarju S."/>
            <person name="Secka A."/>
            <person name="Antonio M."/>
            <person name="Oren A."/>
            <person name="Chaudhuri R.R."/>
            <person name="La Ragione R."/>
            <person name="Hildebrand F."/>
            <person name="Pallen M.J."/>
        </authorList>
    </citation>
    <scope>NUCLEOTIDE SEQUENCE</scope>
    <source>
        <strain evidence="7">2478</strain>
    </source>
</reference>
<comment type="caution">
    <text evidence="7">The sequence shown here is derived from an EMBL/GenBank/DDBJ whole genome shotgun (WGS) entry which is preliminary data.</text>
</comment>
<feature type="transmembrane region" description="Helical" evidence="5">
    <location>
        <begin position="395"/>
        <end position="415"/>
    </location>
</feature>
<feature type="transmembrane region" description="Helical" evidence="5">
    <location>
        <begin position="204"/>
        <end position="222"/>
    </location>
</feature>
<accession>A0A9D9NM18</accession>
<keyword evidence="2 5" id="KW-0812">Transmembrane</keyword>
<dbReference type="GO" id="GO:0016874">
    <property type="term" value="F:ligase activity"/>
    <property type="evidence" value="ECO:0007669"/>
    <property type="project" value="UniProtKB-KW"/>
</dbReference>
<dbReference type="InterPro" id="IPR051533">
    <property type="entry name" value="WaaL-like"/>
</dbReference>
<dbReference type="Pfam" id="PF04932">
    <property type="entry name" value="Wzy_C"/>
    <property type="match status" value="1"/>
</dbReference>
<gene>
    <name evidence="7" type="ORF">IAB80_06135</name>
</gene>
<evidence type="ECO:0000313" key="8">
    <source>
        <dbReference type="Proteomes" id="UP000823771"/>
    </source>
</evidence>
<comment type="subcellular location">
    <subcellularLocation>
        <location evidence="1">Membrane</location>
        <topology evidence="1">Multi-pass membrane protein</topology>
    </subcellularLocation>
</comment>
<organism evidence="7 8">
    <name type="scientific">Candidatus Cryptobacteroides excrementipullorum</name>
    <dbReference type="NCBI Taxonomy" id="2840761"/>
    <lineage>
        <taxon>Bacteria</taxon>
        <taxon>Pseudomonadati</taxon>
        <taxon>Bacteroidota</taxon>
        <taxon>Bacteroidia</taxon>
        <taxon>Bacteroidales</taxon>
        <taxon>Candidatus Cryptobacteroides</taxon>
    </lineage>
</organism>
<sequence>MVSFISFCSLLILVLCAVKPKYGLPLYIVYSLFFPYLQIGNLALVGRVAALLFLIFFFLNYRNKIKNVDYSPFKPFFFLYIAQFFLLFIQDPTYFPIGFDRWNTYVLTTITYALLIYTDVQTNYRGIIVYNNALLISSLIIILYGLFLTSIPGINPYQILISPLFGGEFNEAYALGDSYLSSSTSSLADGRLFGRISSVFSHPMLYGLNLGFFFVVVTYVLYERKKYRLLVLFEICLIAAVVTCGVRSAIAALVLTLIVGILNLKRTRLVIMSILAFLLVINILPMVSPAVNEYLLSMFDSSGNVVQGSSLKMRYNQFIGCFGVIQDCLFTGKGFEWTSDYLSKHEIHPVLLNFESLIFMIICNSGLLGLVIWGIFICMFFKFSRKIKNKNQQTAILCLFTYYIMYSLITGDYYYLKYFMLYYAVLVGGLSFKSNLYIYGTQYKKMLYR</sequence>
<feature type="transmembrane region" description="Helical" evidence="5">
    <location>
        <begin position="73"/>
        <end position="90"/>
    </location>
</feature>
<feature type="transmembrane region" description="Helical" evidence="5">
    <location>
        <begin position="229"/>
        <end position="262"/>
    </location>
</feature>
<feature type="transmembrane region" description="Helical" evidence="5">
    <location>
        <begin position="357"/>
        <end position="383"/>
    </location>
</feature>
<evidence type="ECO:0000259" key="6">
    <source>
        <dbReference type="Pfam" id="PF04932"/>
    </source>
</evidence>
<dbReference type="InterPro" id="IPR007016">
    <property type="entry name" value="O-antigen_ligase-rel_domated"/>
</dbReference>
<dbReference type="AlphaFoldDB" id="A0A9D9NM18"/>
<dbReference type="EMBL" id="JADILZ010000054">
    <property type="protein sequence ID" value="MBO8478445.1"/>
    <property type="molecule type" value="Genomic_DNA"/>
</dbReference>
<keyword evidence="4 5" id="KW-0472">Membrane</keyword>
<feature type="transmembrane region" description="Helical" evidence="5">
    <location>
        <begin position="421"/>
        <end position="439"/>
    </location>
</feature>
<keyword evidence="3 5" id="KW-1133">Transmembrane helix</keyword>
<reference evidence="7" key="1">
    <citation type="submission" date="2020-10" db="EMBL/GenBank/DDBJ databases">
        <authorList>
            <person name="Gilroy R."/>
        </authorList>
    </citation>
    <scope>NUCLEOTIDE SEQUENCE</scope>
    <source>
        <strain evidence="7">2478</strain>
    </source>
</reference>
<keyword evidence="7" id="KW-0436">Ligase</keyword>
<dbReference type="Proteomes" id="UP000823771">
    <property type="component" value="Unassembled WGS sequence"/>
</dbReference>
<feature type="transmembrane region" description="Helical" evidence="5">
    <location>
        <begin position="127"/>
        <end position="147"/>
    </location>
</feature>
<feature type="transmembrane region" description="Helical" evidence="5">
    <location>
        <begin position="36"/>
        <end position="61"/>
    </location>
</feature>
<evidence type="ECO:0000256" key="3">
    <source>
        <dbReference type="ARBA" id="ARBA00022989"/>
    </source>
</evidence>
<proteinExistence type="predicted"/>
<dbReference type="PANTHER" id="PTHR37422">
    <property type="entry name" value="TEICHURONIC ACID BIOSYNTHESIS PROTEIN TUAE"/>
    <property type="match status" value="1"/>
</dbReference>
<evidence type="ECO:0000256" key="5">
    <source>
        <dbReference type="SAM" id="Phobius"/>
    </source>
</evidence>
<feature type="domain" description="O-antigen ligase-related" evidence="6">
    <location>
        <begin position="235"/>
        <end position="373"/>
    </location>
</feature>
<evidence type="ECO:0000256" key="2">
    <source>
        <dbReference type="ARBA" id="ARBA00022692"/>
    </source>
</evidence>
<evidence type="ECO:0000313" key="7">
    <source>
        <dbReference type="EMBL" id="MBO8478445.1"/>
    </source>
</evidence>
<evidence type="ECO:0000256" key="4">
    <source>
        <dbReference type="ARBA" id="ARBA00023136"/>
    </source>
</evidence>
<evidence type="ECO:0000256" key="1">
    <source>
        <dbReference type="ARBA" id="ARBA00004141"/>
    </source>
</evidence>
<protein>
    <submittedName>
        <fullName evidence="7">O-antigen ligase family protein</fullName>
    </submittedName>
</protein>
<dbReference type="PANTHER" id="PTHR37422:SF13">
    <property type="entry name" value="LIPOPOLYSACCHARIDE BIOSYNTHESIS PROTEIN PA4999-RELATED"/>
    <property type="match status" value="1"/>
</dbReference>
<feature type="transmembrane region" description="Helical" evidence="5">
    <location>
        <begin position="268"/>
        <end position="288"/>
    </location>
</feature>
<name>A0A9D9NM18_9BACT</name>
<dbReference type="GO" id="GO:0016020">
    <property type="term" value="C:membrane"/>
    <property type="evidence" value="ECO:0007669"/>
    <property type="project" value="UniProtKB-SubCell"/>
</dbReference>